<dbReference type="GO" id="GO:0003700">
    <property type="term" value="F:DNA-binding transcription factor activity"/>
    <property type="evidence" value="ECO:0007669"/>
    <property type="project" value="InterPro"/>
</dbReference>
<proteinExistence type="inferred from homology"/>
<comment type="similarity">
    <text evidence="1">Belongs to the TEC1 family.</text>
</comment>
<dbReference type="SMART" id="SM00426">
    <property type="entry name" value="TEA"/>
    <property type="match status" value="1"/>
</dbReference>
<reference evidence="4 5" key="1">
    <citation type="journal article" date="2024" name="J Genomics">
        <title>Draft genome sequencing and assembly of Favolaschia claudopus CIRM-BRFM 2984 isolated from oak limbs.</title>
        <authorList>
            <person name="Navarro D."/>
            <person name="Drula E."/>
            <person name="Chaduli D."/>
            <person name="Cazenave R."/>
            <person name="Ahrendt S."/>
            <person name="Wang J."/>
            <person name="Lipzen A."/>
            <person name="Daum C."/>
            <person name="Barry K."/>
            <person name="Grigoriev I.V."/>
            <person name="Favel A."/>
            <person name="Rosso M.N."/>
            <person name="Martin F."/>
        </authorList>
    </citation>
    <scope>NUCLEOTIDE SEQUENCE [LARGE SCALE GENOMIC DNA]</scope>
    <source>
        <strain evidence="4 5">CIRM-BRFM 2984</strain>
    </source>
</reference>
<dbReference type="Gene3D" id="6.10.20.40">
    <property type="entry name" value="TEA/ATTS domain"/>
    <property type="match status" value="1"/>
</dbReference>
<sequence length="349" mass="38828">MYLEATGSSTGCGTPATPASALPFGSEAYLIPSSSTKSQTTQEVLQFILNVRKRWKTSRIGEAIWPLELESALLDGLEKYQPNHSHQSLRLGRFCGRNRFISDYIFNKTGRRRSNKQVATRLGQLKEWSGECQVSLALQLLLYPTRIPEPSVPVAPTSSGSSIGSAESFPILPSGNEDFPGQFSGRNITIYIDILPKTLSDSQRSPFSFRLDTGDGFHVTDHPRPLETIEPAVGFAAHYPVAAYSRYSVYEEAEDIVIHSENVPLALVAIKGSQRQEFFYSAQLIPRYWKVIVDSPDPTRFTITQEIAETEGFLTLFSATYKFVYPQSTTNCAYQRSSVFSTPLWTAAP</sequence>
<dbReference type="AlphaFoldDB" id="A0AAW0ASJ0"/>
<keyword evidence="5" id="KW-1185">Reference proteome</keyword>
<comment type="caution">
    <text evidence="4">The sequence shown here is derived from an EMBL/GenBank/DDBJ whole genome shotgun (WGS) entry which is preliminary data.</text>
</comment>
<protein>
    <recommendedName>
        <fullName evidence="3">TEA domain-containing protein</fullName>
    </recommendedName>
</protein>
<dbReference type="EMBL" id="JAWWNJ010000052">
    <property type="protein sequence ID" value="KAK7016082.1"/>
    <property type="molecule type" value="Genomic_DNA"/>
</dbReference>
<evidence type="ECO:0000313" key="5">
    <source>
        <dbReference type="Proteomes" id="UP001362999"/>
    </source>
</evidence>
<dbReference type="Pfam" id="PF01285">
    <property type="entry name" value="TEA"/>
    <property type="match status" value="1"/>
</dbReference>
<accession>A0AAW0ASJ0</accession>
<name>A0AAW0ASJ0_9AGAR</name>
<dbReference type="PROSITE" id="PS51088">
    <property type="entry name" value="TEA_2"/>
    <property type="match status" value="1"/>
</dbReference>
<evidence type="ECO:0000313" key="4">
    <source>
        <dbReference type="EMBL" id="KAK7016082.1"/>
    </source>
</evidence>
<evidence type="ECO:0000256" key="2">
    <source>
        <dbReference type="PROSITE-ProRule" id="PRU00505"/>
    </source>
</evidence>
<feature type="domain" description="TEA" evidence="3">
    <location>
        <begin position="58"/>
        <end position="132"/>
    </location>
</feature>
<dbReference type="Proteomes" id="UP001362999">
    <property type="component" value="Unassembled WGS sequence"/>
</dbReference>
<gene>
    <name evidence="4" type="ORF">R3P38DRAFT_3569733</name>
</gene>
<evidence type="ECO:0000256" key="1">
    <source>
        <dbReference type="ARBA" id="ARBA00008421"/>
    </source>
</evidence>
<evidence type="ECO:0000259" key="3">
    <source>
        <dbReference type="PROSITE" id="PS51088"/>
    </source>
</evidence>
<feature type="DNA-binding region" description="TEA" evidence="2">
    <location>
        <begin position="58"/>
        <end position="132"/>
    </location>
</feature>
<dbReference type="InterPro" id="IPR000818">
    <property type="entry name" value="TEA/ATTS_dom"/>
</dbReference>
<dbReference type="InterPro" id="IPR038096">
    <property type="entry name" value="TEA/ATTS_sf"/>
</dbReference>
<organism evidence="4 5">
    <name type="scientific">Favolaschia claudopus</name>
    <dbReference type="NCBI Taxonomy" id="2862362"/>
    <lineage>
        <taxon>Eukaryota</taxon>
        <taxon>Fungi</taxon>
        <taxon>Dikarya</taxon>
        <taxon>Basidiomycota</taxon>
        <taxon>Agaricomycotina</taxon>
        <taxon>Agaricomycetes</taxon>
        <taxon>Agaricomycetidae</taxon>
        <taxon>Agaricales</taxon>
        <taxon>Marasmiineae</taxon>
        <taxon>Mycenaceae</taxon>
        <taxon>Favolaschia</taxon>
    </lineage>
</organism>